<name>A0A6L6HU59_9RHOB</name>
<dbReference type="AlphaFoldDB" id="A0A6L6HU59"/>
<reference evidence="2 3" key="1">
    <citation type="submission" date="2019-11" db="EMBL/GenBank/DDBJ databases">
        <authorList>
            <person name="Lang L."/>
        </authorList>
    </citation>
    <scope>NUCLEOTIDE SEQUENCE [LARGE SCALE GENOMIC DNA]</scope>
    <source>
        <strain evidence="2 3">YIM 132242</strain>
    </source>
</reference>
<dbReference type="Proteomes" id="UP000481417">
    <property type="component" value="Unassembled WGS sequence"/>
</dbReference>
<proteinExistence type="predicted"/>
<feature type="signal peptide" evidence="1">
    <location>
        <begin position="1"/>
        <end position="20"/>
    </location>
</feature>
<dbReference type="EMBL" id="WMBT01000017">
    <property type="protein sequence ID" value="MTE01840.1"/>
    <property type="molecule type" value="Genomic_DNA"/>
</dbReference>
<sequence>MKSFVVSAFSLAVMALPVGAAEWQSAEDKGIFLYTIQEGTARLELVCDPEGAWLPPEYHVVVTPAPGQFLEGTTIEVRTETETQTFPLSGGSIVSREPEVWNKVVATLAKPGPITFSAGGQDVSFTIENELKADCTI</sequence>
<evidence type="ECO:0000256" key="1">
    <source>
        <dbReference type="SAM" id="SignalP"/>
    </source>
</evidence>
<gene>
    <name evidence="2" type="ORF">GIY56_16240</name>
</gene>
<organism evidence="2 3">
    <name type="scientific">Paracoccus lichenicola</name>
    <dbReference type="NCBI Taxonomy" id="2665644"/>
    <lineage>
        <taxon>Bacteria</taxon>
        <taxon>Pseudomonadati</taxon>
        <taxon>Pseudomonadota</taxon>
        <taxon>Alphaproteobacteria</taxon>
        <taxon>Rhodobacterales</taxon>
        <taxon>Paracoccaceae</taxon>
        <taxon>Paracoccus</taxon>
    </lineage>
</organism>
<comment type="caution">
    <text evidence="2">The sequence shown here is derived from an EMBL/GenBank/DDBJ whole genome shotgun (WGS) entry which is preliminary data.</text>
</comment>
<protein>
    <submittedName>
        <fullName evidence="2">Uncharacterized protein</fullName>
    </submittedName>
</protein>
<evidence type="ECO:0000313" key="3">
    <source>
        <dbReference type="Proteomes" id="UP000481417"/>
    </source>
</evidence>
<accession>A0A6L6HU59</accession>
<keyword evidence="3" id="KW-1185">Reference proteome</keyword>
<keyword evidence="1" id="KW-0732">Signal</keyword>
<evidence type="ECO:0000313" key="2">
    <source>
        <dbReference type="EMBL" id="MTE01840.1"/>
    </source>
</evidence>
<feature type="chain" id="PRO_5026831296" evidence="1">
    <location>
        <begin position="21"/>
        <end position="137"/>
    </location>
</feature>